<dbReference type="RefSeq" id="XP_045951809.1">
    <property type="nucleotide sequence ID" value="XM_046100949.1"/>
</dbReference>
<name>A0A9P8RL56_9PEZI</name>
<dbReference type="EMBL" id="JAGPXC010000011">
    <property type="protein sequence ID" value="KAH6645295.1"/>
    <property type="molecule type" value="Genomic_DNA"/>
</dbReference>
<keyword evidence="2" id="KW-1185">Reference proteome</keyword>
<sequence length="184" mass="20155">MSPFRGPGYITGALHQTTQRGKKDGGLYEYTLSEGTTDVCGSKSFLLGAVRLASDAANINRLLQIVVSLTEEPSAETFIETNADWPAEWHIKHGIVELFHTNKTQVANGFQTVGTSLSQSFSLPIYSEMTMNIATRVSATERTDQYKILVGMIGLRTGAILIRNQSRPERDIQAGPAQLVVRIV</sequence>
<comment type="caution">
    <text evidence="1">The sequence shown here is derived from an EMBL/GenBank/DDBJ whole genome shotgun (WGS) entry which is preliminary data.</text>
</comment>
<reference evidence="1" key="1">
    <citation type="journal article" date="2021" name="Nat. Commun.">
        <title>Genetic determinants of endophytism in the Arabidopsis root mycobiome.</title>
        <authorList>
            <person name="Mesny F."/>
            <person name="Miyauchi S."/>
            <person name="Thiergart T."/>
            <person name="Pickel B."/>
            <person name="Atanasova L."/>
            <person name="Karlsson M."/>
            <person name="Huettel B."/>
            <person name="Barry K.W."/>
            <person name="Haridas S."/>
            <person name="Chen C."/>
            <person name="Bauer D."/>
            <person name="Andreopoulos W."/>
            <person name="Pangilinan J."/>
            <person name="LaButti K."/>
            <person name="Riley R."/>
            <person name="Lipzen A."/>
            <person name="Clum A."/>
            <person name="Drula E."/>
            <person name="Henrissat B."/>
            <person name="Kohler A."/>
            <person name="Grigoriev I.V."/>
            <person name="Martin F.M."/>
            <person name="Hacquard S."/>
        </authorList>
    </citation>
    <scope>NUCLEOTIDE SEQUENCE</scope>
    <source>
        <strain evidence="1">MPI-SDFR-AT-0073</strain>
    </source>
</reference>
<dbReference type="Proteomes" id="UP000758603">
    <property type="component" value="Unassembled WGS sequence"/>
</dbReference>
<organism evidence="1 2">
    <name type="scientific">Truncatella angustata</name>
    <dbReference type="NCBI Taxonomy" id="152316"/>
    <lineage>
        <taxon>Eukaryota</taxon>
        <taxon>Fungi</taxon>
        <taxon>Dikarya</taxon>
        <taxon>Ascomycota</taxon>
        <taxon>Pezizomycotina</taxon>
        <taxon>Sordariomycetes</taxon>
        <taxon>Xylariomycetidae</taxon>
        <taxon>Amphisphaeriales</taxon>
        <taxon>Sporocadaceae</taxon>
        <taxon>Truncatella</taxon>
    </lineage>
</organism>
<evidence type="ECO:0000313" key="1">
    <source>
        <dbReference type="EMBL" id="KAH6645295.1"/>
    </source>
</evidence>
<accession>A0A9P8RL56</accession>
<evidence type="ECO:0000313" key="2">
    <source>
        <dbReference type="Proteomes" id="UP000758603"/>
    </source>
</evidence>
<dbReference type="GeneID" id="70129841"/>
<dbReference type="AlphaFoldDB" id="A0A9P8RL56"/>
<proteinExistence type="predicted"/>
<protein>
    <submittedName>
        <fullName evidence="1">Uncharacterized protein</fullName>
    </submittedName>
</protein>
<gene>
    <name evidence="1" type="ORF">BKA67DRAFT_541526</name>
</gene>